<keyword evidence="1" id="KW-0812">Transmembrane</keyword>
<evidence type="ECO:0000313" key="4">
    <source>
        <dbReference type="Proteomes" id="UP000501568"/>
    </source>
</evidence>
<feature type="transmembrane region" description="Helical" evidence="1">
    <location>
        <begin position="21"/>
        <end position="41"/>
    </location>
</feature>
<feature type="transmembrane region" description="Helical" evidence="1">
    <location>
        <begin position="260"/>
        <end position="281"/>
    </location>
</feature>
<evidence type="ECO:0000313" key="3">
    <source>
        <dbReference type="EMBL" id="QIG79536.1"/>
    </source>
</evidence>
<organism evidence="3 4">
    <name type="scientific">Stakelama tenebrarum</name>
    <dbReference type="NCBI Taxonomy" id="2711215"/>
    <lineage>
        <taxon>Bacteria</taxon>
        <taxon>Pseudomonadati</taxon>
        <taxon>Pseudomonadota</taxon>
        <taxon>Alphaproteobacteria</taxon>
        <taxon>Sphingomonadales</taxon>
        <taxon>Sphingomonadaceae</taxon>
        <taxon>Stakelama</taxon>
    </lineage>
</organism>
<feature type="transmembrane region" description="Helical" evidence="1">
    <location>
        <begin position="154"/>
        <end position="173"/>
    </location>
</feature>
<dbReference type="PANTHER" id="PTHR23028:SF53">
    <property type="entry name" value="ACYL_TRANSF_3 DOMAIN-CONTAINING PROTEIN"/>
    <property type="match status" value="1"/>
</dbReference>
<keyword evidence="1" id="KW-0472">Membrane</keyword>
<evidence type="ECO:0000256" key="1">
    <source>
        <dbReference type="SAM" id="Phobius"/>
    </source>
</evidence>
<protein>
    <submittedName>
        <fullName evidence="3">Acyltransferase</fullName>
    </submittedName>
</protein>
<dbReference type="PANTHER" id="PTHR23028">
    <property type="entry name" value="ACETYLTRANSFERASE"/>
    <property type="match status" value="1"/>
</dbReference>
<dbReference type="InterPro" id="IPR050879">
    <property type="entry name" value="Acyltransferase_3"/>
</dbReference>
<keyword evidence="3" id="KW-0808">Transferase</keyword>
<feature type="transmembrane region" description="Helical" evidence="1">
    <location>
        <begin position="53"/>
        <end position="76"/>
    </location>
</feature>
<sequence>MGKLRSLFSLKPESPDLLHLDMLRVAACYFIVLVHFRINFLSFTDRPQRLFDIIEGFSVSVDLFFVVSGFVIAWVYRARLDTPGKYANFMRKRVARLIPLHWATLLFFVLVGLITSVTDFEPGKAVKYDWSCLVPNALLIQSWGVCGGPSFNTVSWSISAEMFLYFIYPLLFFVVTRTPLAYAAGLVALLAYLYLGGLEPFWVERTHELGVLRAVPGFALGVFLFHYRERLAVIPASSALMVAAMLLFLTGVFLEWHKGVLVLIAYSVALFGAAADMRGYVPRWVRLLAPAGRLTYSLYLLHPIVQTVFLNVIGRKLLGLEGVMLTAWTLVGFGVAGVLSILSLKLFEEPMRRWLAGSRSPRSPKADPRDERFSI</sequence>
<evidence type="ECO:0000259" key="2">
    <source>
        <dbReference type="Pfam" id="PF01757"/>
    </source>
</evidence>
<dbReference type="RefSeq" id="WP_165326536.1">
    <property type="nucleotide sequence ID" value="NZ_CP049109.1"/>
</dbReference>
<keyword evidence="4" id="KW-1185">Reference proteome</keyword>
<keyword evidence="3" id="KW-0012">Acyltransferase</keyword>
<dbReference type="Pfam" id="PF01757">
    <property type="entry name" value="Acyl_transf_3"/>
    <property type="match status" value="1"/>
</dbReference>
<keyword evidence="1" id="KW-1133">Transmembrane helix</keyword>
<feature type="transmembrane region" description="Helical" evidence="1">
    <location>
        <begin position="180"/>
        <end position="198"/>
    </location>
</feature>
<feature type="transmembrane region" description="Helical" evidence="1">
    <location>
        <begin position="97"/>
        <end position="117"/>
    </location>
</feature>
<name>A0A6G6Y4N9_9SPHN</name>
<dbReference type="GO" id="GO:0000271">
    <property type="term" value="P:polysaccharide biosynthetic process"/>
    <property type="evidence" value="ECO:0007669"/>
    <property type="project" value="TreeGrafter"/>
</dbReference>
<gene>
    <name evidence="3" type="ORF">G5C33_06865</name>
</gene>
<dbReference type="GO" id="GO:0016747">
    <property type="term" value="F:acyltransferase activity, transferring groups other than amino-acyl groups"/>
    <property type="evidence" value="ECO:0007669"/>
    <property type="project" value="InterPro"/>
</dbReference>
<accession>A0A6G6Y4N9</accession>
<feature type="transmembrane region" description="Helical" evidence="1">
    <location>
        <begin position="325"/>
        <end position="344"/>
    </location>
</feature>
<proteinExistence type="predicted"/>
<feature type="domain" description="Acyltransferase 3" evidence="2">
    <location>
        <begin position="20"/>
        <end position="339"/>
    </location>
</feature>
<dbReference type="AlphaFoldDB" id="A0A6G6Y4N9"/>
<dbReference type="EMBL" id="CP049109">
    <property type="protein sequence ID" value="QIG79536.1"/>
    <property type="molecule type" value="Genomic_DNA"/>
</dbReference>
<reference evidence="3 4" key="1">
    <citation type="submission" date="2020-02" db="EMBL/GenBank/DDBJ databases">
        <authorList>
            <person name="Zheng R.K."/>
            <person name="Sun C.M."/>
        </authorList>
    </citation>
    <scope>NUCLEOTIDE SEQUENCE [LARGE SCALE GENOMIC DNA]</scope>
    <source>
        <strain evidence="4">zrk23</strain>
    </source>
</reference>
<dbReference type="InterPro" id="IPR002656">
    <property type="entry name" value="Acyl_transf_3_dom"/>
</dbReference>
<feature type="transmembrane region" description="Helical" evidence="1">
    <location>
        <begin position="234"/>
        <end position="254"/>
    </location>
</feature>
<dbReference type="Proteomes" id="UP000501568">
    <property type="component" value="Chromosome"/>
</dbReference>
<dbReference type="KEGG" id="spzr:G5C33_06865"/>
<dbReference type="GO" id="GO:0016020">
    <property type="term" value="C:membrane"/>
    <property type="evidence" value="ECO:0007669"/>
    <property type="project" value="TreeGrafter"/>
</dbReference>